<organism evidence="1 2">
    <name type="scientific">Effrenium voratum</name>
    <dbReference type="NCBI Taxonomy" id="2562239"/>
    <lineage>
        <taxon>Eukaryota</taxon>
        <taxon>Sar</taxon>
        <taxon>Alveolata</taxon>
        <taxon>Dinophyceae</taxon>
        <taxon>Suessiales</taxon>
        <taxon>Symbiodiniaceae</taxon>
        <taxon>Effrenium</taxon>
    </lineage>
</organism>
<proteinExistence type="predicted"/>
<dbReference type="EMBL" id="CAUJNA010003273">
    <property type="protein sequence ID" value="CAJ1397648.1"/>
    <property type="molecule type" value="Genomic_DNA"/>
</dbReference>
<reference evidence="1" key="1">
    <citation type="submission" date="2023-08" db="EMBL/GenBank/DDBJ databases">
        <authorList>
            <person name="Chen Y."/>
            <person name="Shah S."/>
            <person name="Dougan E. K."/>
            <person name="Thang M."/>
            <person name="Chan C."/>
        </authorList>
    </citation>
    <scope>NUCLEOTIDE SEQUENCE</scope>
</reference>
<protein>
    <submittedName>
        <fullName evidence="1">Uncharacterized protein</fullName>
    </submittedName>
</protein>
<comment type="caution">
    <text evidence="1">The sequence shown here is derived from an EMBL/GenBank/DDBJ whole genome shotgun (WGS) entry which is preliminary data.</text>
</comment>
<dbReference type="AlphaFoldDB" id="A0AA36J344"/>
<dbReference type="Proteomes" id="UP001178507">
    <property type="component" value="Unassembled WGS sequence"/>
</dbReference>
<accession>A0AA36J344</accession>
<sequence length="465" mass="52807">MALEADNMTLSAAIEATEHLTLRDLAAHVHHFVDVIYDVPPGSVNINNLKAIIRDKAWEELPEVLKMKERPKVDYVSQYFLIPQVNGNICVLKHFYIKQDKVKGSYVARLIRGEGWDFIITHGERDKGNLKQLRWIHRQINRDGSPIHGWNEKLVQRALDSLANDGTMAALITRYDLTIDCLEPDVLEIFEQLVPDLRGHALWLLGEPGIGKTPLARILAMMFSRYHGGTGTFRTACDLDFFRGVSFDKTCPGLFDDGEVGPIKKKKAFSDVGDQETILRERWTAAKFVQHQLRIVIDNQYDPENQPPEVFFNNKVDHKVFMKLVRPAPGYIPAADAHAILKRAVFVVFGKEWIYYRPPTEKEVERLKWPRGDMFKDSCKPVISNMKDGGPPPGDCEEMVAWENAWLKEAFRKHDAPAQAPVEPAPRHSLPHRCLTHFSQLMVPMEAPHPCPCPSSLCPSSKSPP</sequence>
<keyword evidence="2" id="KW-1185">Reference proteome</keyword>
<dbReference type="InterPro" id="IPR027417">
    <property type="entry name" value="P-loop_NTPase"/>
</dbReference>
<evidence type="ECO:0000313" key="2">
    <source>
        <dbReference type="Proteomes" id="UP001178507"/>
    </source>
</evidence>
<name>A0AA36J344_9DINO</name>
<dbReference type="SUPFAM" id="SSF52540">
    <property type="entry name" value="P-loop containing nucleoside triphosphate hydrolases"/>
    <property type="match status" value="1"/>
</dbReference>
<gene>
    <name evidence="1" type="ORF">EVOR1521_LOCUS21620</name>
</gene>
<evidence type="ECO:0000313" key="1">
    <source>
        <dbReference type="EMBL" id="CAJ1397648.1"/>
    </source>
</evidence>